<evidence type="ECO:0000259" key="7">
    <source>
        <dbReference type="PROSITE" id="PS50249"/>
    </source>
</evidence>
<evidence type="ECO:0000256" key="4">
    <source>
        <dbReference type="ARBA" id="ARBA00022833"/>
    </source>
</evidence>
<keyword evidence="1" id="KW-0645">Protease</keyword>
<keyword evidence="5" id="KW-0482">Metalloprotease</keyword>
<evidence type="ECO:0000256" key="3">
    <source>
        <dbReference type="ARBA" id="ARBA00022801"/>
    </source>
</evidence>
<dbReference type="PROSITE" id="PS01302">
    <property type="entry name" value="UPF0758"/>
    <property type="match status" value="1"/>
</dbReference>
<reference evidence="8" key="2">
    <citation type="submission" date="2021-04" db="EMBL/GenBank/DDBJ databases">
        <authorList>
            <person name="Gilroy R."/>
        </authorList>
    </citation>
    <scope>NUCLEOTIDE SEQUENCE</scope>
    <source>
        <strain evidence="8">ChiHjej11B10-19426</strain>
    </source>
</reference>
<dbReference type="InterPro" id="IPR025657">
    <property type="entry name" value="RadC_JAB"/>
</dbReference>
<dbReference type="InterPro" id="IPR046778">
    <property type="entry name" value="UPF0758_N"/>
</dbReference>
<sequence>MGRSTDREIREKLLSRGVGALSDVELLSILLGDGGDYGAEETARRMLERCGGSLLELARSDMKRLRTTEGCGIRRAAVLMAAFELAERLNRQEALRPTVIRSQEDVVRLLGPFMERLPHEEMWAVYLSSANGVIEKARVSQGGVTHLVVDCKLIIKRAIEVLASSLIIVHNHPSGIAAPSAEDMAVTERVAQAASLFDIRLIDHIILAGKASYSFHQQGRL</sequence>
<dbReference type="Pfam" id="PF04002">
    <property type="entry name" value="RadC"/>
    <property type="match status" value="1"/>
</dbReference>
<dbReference type="NCBIfam" id="TIGR00608">
    <property type="entry name" value="radc"/>
    <property type="match status" value="1"/>
</dbReference>
<dbReference type="GO" id="GO:0008237">
    <property type="term" value="F:metallopeptidase activity"/>
    <property type="evidence" value="ECO:0007669"/>
    <property type="project" value="UniProtKB-KW"/>
</dbReference>
<evidence type="ECO:0000256" key="2">
    <source>
        <dbReference type="ARBA" id="ARBA00022723"/>
    </source>
</evidence>
<reference evidence="8" key="1">
    <citation type="journal article" date="2021" name="PeerJ">
        <title>Extensive microbial diversity within the chicken gut microbiome revealed by metagenomics and culture.</title>
        <authorList>
            <person name="Gilroy R."/>
            <person name="Ravi A."/>
            <person name="Getino M."/>
            <person name="Pursley I."/>
            <person name="Horton D.L."/>
            <person name="Alikhan N.F."/>
            <person name="Baker D."/>
            <person name="Gharbi K."/>
            <person name="Hall N."/>
            <person name="Watson M."/>
            <person name="Adriaenssens E.M."/>
            <person name="Foster-Nyarko E."/>
            <person name="Jarju S."/>
            <person name="Secka A."/>
            <person name="Antonio M."/>
            <person name="Oren A."/>
            <person name="Chaudhuri R.R."/>
            <person name="La Ragione R."/>
            <person name="Hildebrand F."/>
            <person name="Pallen M.J."/>
        </authorList>
    </citation>
    <scope>NUCLEOTIDE SEQUENCE</scope>
    <source>
        <strain evidence="8">ChiHjej11B10-19426</strain>
    </source>
</reference>
<evidence type="ECO:0000256" key="5">
    <source>
        <dbReference type="ARBA" id="ARBA00023049"/>
    </source>
</evidence>
<dbReference type="InterPro" id="IPR001405">
    <property type="entry name" value="UPF0758"/>
</dbReference>
<evidence type="ECO:0000256" key="6">
    <source>
        <dbReference type="RuleBase" id="RU003797"/>
    </source>
</evidence>
<dbReference type="PANTHER" id="PTHR30471:SF3">
    <property type="entry name" value="UPF0758 PROTEIN YEES-RELATED"/>
    <property type="match status" value="1"/>
</dbReference>
<keyword evidence="3" id="KW-0378">Hydrolase</keyword>
<dbReference type="AlphaFoldDB" id="A0A9D2DEW9"/>
<dbReference type="NCBIfam" id="NF000642">
    <property type="entry name" value="PRK00024.1"/>
    <property type="match status" value="1"/>
</dbReference>
<dbReference type="PANTHER" id="PTHR30471">
    <property type="entry name" value="DNA REPAIR PROTEIN RADC"/>
    <property type="match status" value="1"/>
</dbReference>
<feature type="domain" description="MPN" evidence="7">
    <location>
        <begin position="99"/>
        <end position="221"/>
    </location>
</feature>
<comment type="caution">
    <text evidence="8">The sequence shown here is derived from an EMBL/GenBank/DDBJ whole genome shotgun (WGS) entry which is preliminary data.</text>
</comment>
<evidence type="ECO:0000313" key="8">
    <source>
        <dbReference type="EMBL" id="HIZ15597.1"/>
    </source>
</evidence>
<dbReference type="EMBL" id="DXCC01000022">
    <property type="protein sequence ID" value="HIZ15597.1"/>
    <property type="molecule type" value="Genomic_DNA"/>
</dbReference>
<evidence type="ECO:0000313" key="9">
    <source>
        <dbReference type="Proteomes" id="UP000824014"/>
    </source>
</evidence>
<dbReference type="Gene3D" id="3.40.140.10">
    <property type="entry name" value="Cytidine Deaminase, domain 2"/>
    <property type="match status" value="1"/>
</dbReference>
<dbReference type="CDD" id="cd08071">
    <property type="entry name" value="MPN_DUF2466"/>
    <property type="match status" value="1"/>
</dbReference>
<keyword evidence="2" id="KW-0479">Metal-binding</keyword>
<accession>A0A9D2DEW9</accession>
<protein>
    <submittedName>
        <fullName evidence="8">DNA repair protein RadC</fullName>
    </submittedName>
</protein>
<dbReference type="InterPro" id="IPR020891">
    <property type="entry name" value="UPF0758_CS"/>
</dbReference>
<dbReference type="GO" id="GO:0006508">
    <property type="term" value="P:proteolysis"/>
    <property type="evidence" value="ECO:0007669"/>
    <property type="project" value="UniProtKB-KW"/>
</dbReference>
<proteinExistence type="inferred from homology"/>
<evidence type="ECO:0000256" key="1">
    <source>
        <dbReference type="ARBA" id="ARBA00022670"/>
    </source>
</evidence>
<comment type="similarity">
    <text evidence="6">Belongs to the UPF0758 family.</text>
</comment>
<dbReference type="Proteomes" id="UP000824014">
    <property type="component" value="Unassembled WGS sequence"/>
</dbReference>
<dbReference type="InterPro" id="IPR037518">
    <property type="entry name" value="MPN"/>
</dbReference>
<dbReference type="Pfam" id="PF20582">
    <property type="entry name" value="UPF0758_N"/>
    <property type="match status" value="1"/>
</dbReference>
<dbReference type="PROSITE" id="PS50249">
    <property type="entry name" value="MPN"/>
    <property type="match status" value="1"/>
</dbReference>
<name>A0A9D2DEW9_9BACT</name>
<organism evidence="8 9">
    <name type="scientific">Candidatus Tidjanibacter faecipullorum</name>
    <dbReference type="NCBI Taxonomy" id="2838766"/>
    <lineage>
        <taxon>Bacteria</taxon>
        <taxon>Pseudomonadati</taxon>
        <taxon>Bacteroidota</taxon>
        <taxon>Bacteroidia</taxon>
        <taxon>Bacteroidales</taxon>
        <taxon>Rikenellaceae</taxon>
        <taxon>Tidjanibacter</taxon>
    </lineage>
</organism>
<gene>
    <name evidence="8" type="primary">radC</name>
    <name evidence="8" type="ORF">H9816_06780</name>
</gene>
<dbReference type="GO" id="GO:0046872">
    <property type="term" value="F:metal ion binding"/>
    <property type="evidence" value="ECO:0007669"/>
    <property type="project" value="UniProtKB-KW"/>
</dbReference>
<keyword evidence="4" id="KW-0862">Zinc</keyword>